<keyword evidence="5" id="KW-0598">Phosphotransferase system</keyword>
<comment type="caution">
    <text evidence="8">Lacks conserved residue(s) required for the propagation of feature annotation.</text>
</comment>
<dbReference type="PROSITE" id="PS50943">
    <property type="entry name" value="HTH_CROC1"/>
    <property type="match status" value="1"/>
</dbReference>
<dbReference type="PATRIC" id="fig|332950.4.peg.2648"/>
<dbReference type="Pfam" id="PF02302">
    <property type="entry name" value="PTS_IIB"/>
    <property type="match status" value="1"/>
</dbReference>
<evidence type="ECO:0000259" key="10">
    <source>
        <dbReference type="PROSITE" id="PS51100"/>
    </source>
</evidence>
<dbReference type="GO" id="GO:0016301">
    <property type="term" value="F:kinase activity"/>
    <property type="evidence" value="ECO:0007669"/>
    <property type="project" value="UniProtKB-KW"/>
</dbReference>
<keyword evidence="1" id="KW-0813">Transport</keyword>
<dbReference type="GO" id="GO:0008982">
    <property type="term" value="F:protein-N(PI)-phosphohistidine-sugar phosphotransferase activity"/>
    <property type="evidence" value="ECO:0007669"/>
    <property type="project" value="InterPro"/>
</dbReference>
<dbReference type="OrthoDB" id="2242627at2"/>
<dbReference type="Pfam" id="PF01381">
    <property type="entry name" value="HTH_3"/>
    <property type="match status" value="1"/>
</dbReference>
<dbReference type="RefSeq" id="WP_069662972.1">
    <property type="nucleotide sequence ID" value="NZ_JBHUJJ010000001.1"/>
</dbReference>
<evidence type="ECO:0000256" key="4">
    <source>
        <dbReference type="ARBA" id="ARBA00022679"/>
    </source>
</evidence>
<organism evidence="11 12">
    <name type="scientific">Enterococcus termitis</name>
    <dbReference type="NCBI Taxonomy" id="332950"/>
    <lineage>
        <taxon>Bacteria</taxon>
        <taxon>Bacillati</taxon>
        <taxon>Bacillota</taxon>
        <taxon>Bacilli</taxon>
        <taxon>Lactobacillales</taxon>
        <taxon>Enterococcaceae</taxon>
        <taxon>Enterococcus</taxon>
    </lineage>
</organism>
<dbReference type="PANTHER" id="PTHR46558:SF11">
    <property type="entry name" value="HTH-TYPE TRANSCRIPTIONAL REGULATOR XRE"/>
    <property type="match status" value="1"/>
</dbReference>
<dbReference type="GO" id="GO:0003677">
    <property type="term" value="F:DNA binding"/>
    <property type="evidence" value="ECO:0007669"/>
    <property type="project" value="UniProtKB-KW"/>
</dbReference>
<dbReference type="EMBL" id="MIJY01000011">
    <property type="protein sequence ID" value="OEG17636.1"/>
    <property type="molecule type" value="Genomic_DNA"/>
</dbReference>
<keyword evidence="4" id="KW-0808">Transferase</keyword>
<evidence type="ECO:0000256" key="6">
    <source>
        <dbReference type="ARBA" id="ARBA00022777"/>
    </source>
</evidence>
<dbReference type="InterPro" id="IPR010982">
    <property type="entry name" value="Lambda_DNA-bd_dom_sf"/>
</dbReference>
<evidence type="ECO:0000256" key="2">
    <source>
        <dbReference type="ARBA" id="ARBA00022553"/>
    </source>
</evidence>
<dbReference type="Gene3D" id="1.10.260.40">
    <property type="entry name" value="lambda repressor-like DNA-binding domains"/>
    <property type="match status" value="1"/>
</dbReference>
<dbReference type="AlphaFoldDB" id="A0A1E5GY94"/>
<evidence type="ECO:0000313" key="12">
    <source>
        <dbReference type="Proteomes" id="UP000095094"/>
    </source>
</evidence>
<dbReference type="CDD" id="cd00093">
    <property type="entry name" value="HTH_XRE"/>
    <property type="match status" value="1"/>
</dbReference>
<dbReference type="GO" id="GO:0009401">
    <property type="term" value="P:phosphoenolpyruvate-dependent sugar phosphotransferase system"/>
    <property type="evidence" value="ECO:0007669"/>
    <property type="project" value="UniProtKB-KW"/>
</dbReference>
<keyword evidence="6" id="KW-0418">Kinase</keyword>
<dbReference type="InterPro" id="IPR001387">
    <property type="entry name" value="Cro/C1-type_HTH"/>
</dbReference>
<sequence>MLEIGKKIKELRQSKKMTQKALADILNVTPQAVSKWERNESYPDIEMLVKLSDYFNVSTDELLGTKSQSVFDSLYSKLKGRTQMSKVQNHSPKERSNREEQQKKIIIFDMAFSFISDKGLMQTQVLSHKLSLLMKQQEQAINIDVYNSKLIDRYGDQADVILLTPTFSYAKAELEKKFPETPVLAISKKQYGMLDVEKLYDEIIGVLGSVGS</sequence>
<dbReference type="Gene3D" id="3.40.50.2300">
    <property type="match status" value="1"/>
</dbReference>
<dbReference type="InterPro" id="IPR003501">
    <property type="entry name" value="PTS_EIIB_2/3"/>
</dbReference>
<reference evidence="12" key="1">
    <citation type="submission" date="2016-09" db="EMBL/GenBank/DDBJ databases">
        <authorList>
            <person name="Gulvik C.A."/>
        </authorList>
    </citation>
    <scope>NUCLEOTIDE SEQUENCE [LARGE SCALE GENOMIC DNA]</scope>
    <source>
        <strain evidence="12">LMG 8895</strain>
    </source>
</reference>
<dbReference type="PANTHER" id="PTHR46558">
    <property type="entry name" value="TRACRIPTIONAL REGULATORY PROTEIN-RELATED-RELATED"/>
    <property type="match status" value="1"/>
</dbReference>
<accession>A0A1E5GY94</accession>
<evidence type="ECO:0000256" key="3">
    <source>
        <dbReference type="ARBA" id="ARBA00022597"/>
    </source>
</evidence>
<evidence type="ECO:0000313" key="11">
    <source>
        <dbReference type="EMBL" id="OEG17636.1"/>
    </source>
</evidence>
<dbReference type="SUPFAM" id="SSF52794">
    <property type="entry name" value="PTS system IIB component-like"/>
    <property type="match status" value="1"/>
</dbReference>
<feature type="domain" description="HTH cro/C1-type" evidence="9">
    <location>
        <begin position="8"/>
        <end position="62"/>
    </location>
</feature>
<comment type="caution">
    <text evidence="11">The sequence shown here is derived from an EMBL/GenBank/DDBJ whole genome shotgun (WGS) entry which is preliminary data.</text>
</comment>
<feature type="domain" description="PTS EIIB type-3" evidence="10">
    <location>
        <begin position="110"/>
        <end position="212"/>
    </location>
</feature>
<evidence type="ECO:0000259" key="9">
    <source>
        <dbReference type="PROSITE" id="PS50943"/>
    </source>
</evidence>
<keyword evidence="7" id="KW-0238">DNA-binding</keyword>
<evidence type="ECO:0008006" key="13">
    <source>
        <dbReference type="Google" id="ProtNLM"/>
    </source>
</evidence>
<dbReference type="Proteomes" id="UP000095094">
    <property type="component" value="Unassembled WGS sequence"/>
</dbReference>
<dbReference type="InterPro" id="IPR013012">
    <property type="entry name" value="PTS_EIIB_3"/>
</dbReference>
<dbReference type="SMART" id="SM00530">
    <property type="entry name" value="HTH_XRE"/>
    <property type="match status" value="1"/>
</dbReference>
<gene>
    <name evidence="11" type="ORF">BCR25_18165</name>
</gene>
<evidence type="ECO:0000256" key="7">
    <source>
        <dbReference type="ARBA" id="ARBA00023125"/>
    </source>
</evidence>
<evidence type="ECO:0000256" key="5">
    <source>
        <dbReference type="ARBA" id="ARBA00022683"/>
    </source>
</evidence>
<evidence type="ECO:0000256" key="1">
    <source>
        <dbReference type="ARBA" id="ARBA00022448"/>
    </source>
</evidence>
<dbReference type="InterPro" id="IPR036095">
    <property type="entry name" value="PTS_EIIB-like_sf"/>
</dbReference>
<name>A0A1E5GY94_9ENTE</name>
<protein>
    <recommendedName>
        <fullName evidence="13">HTH cro/C1-type domain-containing protein</fullName>
    </recommendedName>
</protein>
<keyword evidence="2" id="KW-0597">Phosphoprotein</keyword>
<keyword evidence="3" id="KW-0762">Sugar transport</keyword>
<dbReference type="SUPFAM" id="SSF47413">
    <property type="entry name" value="lambda repressor-like DNA-binding domains"/>
    <property type="match status" value="1"/>
</dbReference>
<keyword evidence="12" id="KW-1185">Reference proteome</keyword>
<proteinExistence type="predicted"/>
<evidence type="ECO:0000256" key="8">
    <source>
        <dbReference type="PROSITE-ProRule" id="PRU00423"/>
    </source>
</evidence>
<dbReference type="PROSITE" id="PS51100">
    <property type="entry name" value="PTS_EIIB_TYPE_3"/>
    <property type="match status" value="1"/>
</dbReference>